<evidence type="ECO:0000259" key="1">
    <source>
        <dbReference type="Pfam" id="PF14438"/>
    </source>
</evidence>
<organism evidence="2 3">
    <name type="scientific">Lasallia pustulata</name>
    <dbReference type="NCBI Taxonomy" id="136370"/>
    <lineage>
        <taxon>Eukaryota</taxon>
        <taxon>Fungi</taxon>
        <taxon>Dikarya</taxon>
        <taxon>Ascomycota</taxon>
        <taxon>Pezizomycotina</taxon>
        <taxon>Lecanoromycetes</taxon>
        <taxon>OSLEUM clade</taxon>
        <taxon>Umbilicariomycetidae</taxon>
        <taxon>Umbilicariales</taxon>
        <taxon>Umbilicariaceae</taxon>
        <taxon>Lasallia</taxon>
    </lineage>
</organism>
<keyword evidence="3" id="KW-1185">Reference proteome</keyword>
<dbReference type="Pfam" id="PF14438">
    <property type="entry name" value="SM-ATX"/>
    <property type="match status" value="1"/>
</dbReference>
<name>A0A1W5D279_9LECA</name>
<evidence type="ECO:0000313" key="2">
    <source>
        <dbReference type="EMBL" id="SLM37258.1"/>
    </source>
</evidence>
<dbReference type="Proteomes" id="UP000192927">
    <property type="component" value="Unassembled WGS sequence"/>
</dbReference>
<reference evidence="3" key="1">
    <citation type="submission" date="2017-03" db="EMBL/GenBank/DDBJ databases">
        <authorList>
            <person name="Sharma R."/>
            <person name="Thines M."/>
        </authorList>
    </citation>
    <scope>NUCLEOTIDE SEQUENCE [LARGE SCALE GENOMIC DNA]</scope>
</reference>
<dbReference type="EMBL" id="FWEW01001471">
    <property type="protein sequence ID" value="SLM37258.1"/>
    <property type="molecule type" value="Genomic_DNA"/>
</dbReference>
<dbReference type="AlphaFoldDB" id="A0A1W5D279"/>
<feature type="domain" description="Ataxin 2 SM" evidence="1">
    <location>
        <begin position="15"/>
        <end position="103"/>
    </location>
</feature>
<dbReference type="InterPro" id="IPR025852">
    <property type="entry name" value="SM_dom_ATX"/>
</dbReference>
<evidence type="ECO:0000313" key="3">
    <source>
        <dbReference type="Proteomes" id="UP000192927"/>
    </source>
</evidence>
<accession>A0A1W5D279</accession>
<protein>
    <submittedName>
        <fullName evidence="2">Ataxin 2, SM domain</fullName>
    </submittedName>
</protein>
<proteinExistence type="predicted"/>
<sequence length="118" mass="12234">MNSSKEAGLSDKHAHDRSIAAFGAAVGSSTTVLIKTGDKYEGLMAGAALVPGNAKITLMMTKKVSQPDNNAANGAVTREAALVGTSPEHAMTFDLRDVVEIDFADLNLVETAKMANGN</sequence>